<protein>
    <recommendedName>
        <fullName evidence="5">Luciferase-like domain-containing protein</fullName>
    </recommendedName>
</protein>
<gene>
    <name evidence="6" type="ORF">METZ01_LOCUS495604</name>
</gene>
<dbReference type="EMBL" id="UINC01216563">
    <property type="protein sequence ID" value="SVE42750.1"/>
    <property type="molecule type" value="Genomic_DNA"/>
</dbReference>
<dbReference type="AlphaFoldDB" id="A0A383DEK8"/>
<feature type="non-terminal residue" evidence="6">
    <location>
        <position position="1"/>
    </location>
</feature>
<reference evidence="6" key="1">
    <citation type="submission" date="2018-05" db="EMBL/GenBank/DDBJ databases">
        <authorList>
            <person name="Lanie J.A."/>
            <person name="Ng W.-L."/>
            <person name="Kazmierczak K.M."/>
            <person name="Andrzejewski T.M."/>
            <person name="Davidsen T.M."/>
            <person name="Wayne K.J."/>
            <person name="Tettelin H."/>
            <person name="Glass J.I."/>
            <person name="Rusch D."/>
            <person name="Podicherti R."/>
            <person name="Tsui H.-C.T."/>
            <person name="Winkler M.E."/>
        </authorList>
    </citation>
    <scope>NUCLEOTIDE SEQUENCE</scope>
</reference>
<feature type="domain" description="Luciferase-like" evidence="5">
    <location>
        <begin position="7"/>
        <end position="217"/>
    </location>
</feature>
<proteinExistence type="predicted"/>
<evidence type="ECO:0000256" key="3">
    <source>
        <dbReference type="ARBA" id="ARBA00023002"/>
    </source>
</evidence>
<dbReference type="InterPro" id="IPR019921">
    <property type="entry name" value="Lucif-like_OxRdtase_Rv2161c"/>
</dbReference>
<dbReference type="GO" id="GO:0046306">
    <property type="term" value="P:alkanesulfonate catabolic process"/>
    <property type="evidence" value="ECO:0007669"/>
    <property type="project" value="TreeGrafter"/>
</dbReference>
<dbReference type="PANTHER" id="PTHR42847:SF4">
    <property type="entry name" value="ALKANESULFONATE MONOOXYGENASE-RELATED"/>
    <property type="match status" value="1"/>
</dbReference>
<evidence type="ECO:0000259" key="5">
    <source>
        <dbReference type="Pfam" id="PF00296"/>
    </source>
</evidence>
<accession>A0A383DEK8</accession>
<dbReference type="InterPro" id="IPR036661">
    <property type="entry name" value="Luciferase-like_sf"/>
</dbReference>
<keyword evidence="4" id="KW-0503">Monooxygenase</keyword>
<dbReference type="Pfam" id="PF00296">
    <property type="entry name" value="Bac_luciferase"/>
    <property type="match status" value="1"/>
</dbReference>
<dbReference type="InterPro" id="IPR011251">
    <property type="entry name" value="Luciferase-like_dom"/>
</dbReference>
<evidence type="ECO:0000313" key="6">
    <source>
        <dbReference type="EMBL" id="SVE42750.1"/>
    </source>
</evidence>
<sequence>RDGKIPVPEGGGMLDTVATFGYLAACTTKIRFGTGITLIPQRNPIYTAKEFATLDWLTDGRVDLGIGVGWCKEEVIACGYTFEDRGKRCDEILDILKLLWTEPVAEYHGEFHDLAPCRMDPKPFQKPHIPIIVGGHSDAGFRRAAKYGNGWYGFQLDVAGTAGVIKSLDAALADQGRSRDGFELVITPTFNVTEDMIKAYEDLGVDRLIIQLGSQKAERVDRRLGEMEKLVRVLA</sequence>
<evidence type="ECO:0000256" key="4">
    <source>
        <dbReference type="ARBA" id="ARBA00023033"/>
    </source>
</evidence>
<name>A0A383DEK8_9ZZZZ</name>
<dbReference type="Gene3D" id="3.20.20.30">
    <property type="entry name" value="Luciferase-like domain"/>
    <property type="match status" value="1"/>
</dbReference>
<evidence type="ECO:0000256" key="2">
    <source>
        <dbReference type="ARBA" id="ARBA00022643"/>
    </source>
</evidence>
<dbReference type="PANTHER" id="PTHR42847">
    <property type="entry name" value="ALKANESULFONATE MONOOXYGENASE"/>
    <property type="match status" value="1"/>
</dbReference>
<keyword evidence="2" id="KW-0288">FMN</keyword>
<evidence type="ECO:0000256" key="1">
    <source>
        <dbReference type="ARBA" id="ARBA00022630"/>
    </source>
</evidence>
<dbReference type="InterPro" id="IPR050172">
    <property type="entry name" value="SsuD_RutA_monooxygenase"/>
</dbReference>
<dbReference type="GO" id="GO:0008726">
    <property type="term" value="F:alkanesulfonate monooxygenase activity"/>
    <property type="evidence" value="ECO:0007669"/>
    <property type="project" value="TreeGrafter"/>
</dbReference>
<dbReference type="NCBIfam" id="TIGR03619">
    <property type="entry name" value="F420_Rv2161c"/>
    <property type="match status" value="1"/>
</dbReference>
<organism evidence="6">
    <name type="scientific">marine metagenome</name>
    <dbReference type="NCBI Taxonomy" id="408172"/>
    <lineage>
        <taxon>unclassified sequences</taxon>
        <taxon>metagenomes</taxon>
        <taxon>ecological metagenomes</taxon>
    </lineage>
</organism>
<dbReference type="SUPFAM" id="SSF51679">
    <property type="entry name" value="Bacterial luciferase-like"/>
    <property type="match status" value="1"/>
</dbReference>
<keyword evidence="1" id="KW-0285">Flavoprotein</keyword>
<keyword evidence="3" id="KW-0560">Oxidoreductase</keyword>